<keyword evidence="1" id="KW-0472">Membrane</keyword>
<dbReference type="OrthoDB" id="390at10239"/>
<keyword evidence="1" id="KW-1133">Transmembrane helix</keyword>
<dbReference type="RefSeq" id="YP_009148434.1">
    <property type="nucleotide sequence ID" value="NC_027348.2"/>
</dbReference>
<evidence type="ECO:0000313" key="3">
    <source>
        <dbReference type="Proteomes" id="UP000030040"/>
    </source>
</evidence>
<proteinExistence type="predicted"/>
<evidence type="ECO:0000313" key="2">
    <source>
        <dbReference type="EMBL" id="AIU44325.1"/>
    </source>
</evidence>
<dbReference type="Proteomes" id="UP000030040">
    <property type="component" value="Segment"/>
</dbReference>
<protein>
    <submittedName>
        <fullName evidence="2">Uncharacterized protein</fullName>
    </submittedName>
</protein>
<sequence>MGIFGGEKVYVSSVAYNLAGPEKDRPNYLKTTVISNVIGQNGFSMGDTIQGAYLNGPGIKFRSFARWCDVQGFNSLMGMTNGTINAQKTIDPNQIGAYIPHEDIFDETTNEWRKAYPQAQLAHIGPADPQQFLARWLYKNQKGRTTENWEIYPKENGTWRCWHWPTQQELIIPAPDDFDPDGWYIYCDYILIQYPSITPISSSGSAEEPNYLGLTEENFPPLEDDPEKGTWRQLNSWPPEYEGYYFIGFEQQQVWDTGPNGEYQDRPELSFYKQWNVDPWEAEITVDVYERRFFVGLQGAELKWRVEKRYHRRQWKPRESSFVEQHDSWTEDLGAGWTRHYRHVLKDPIVDTNFNWWGAEQFELVKAWSENRKFIYKKGSGTPGLDRMFSNNIDMGKFLPPIPFRLDNKMVSEMENALPPDTLKMCKRALKKAIGAKYDEVEKNIKKNESLKDIDYAYVMFGVSLNVVEKACREYLYTFFDYLRTRLPGGSHLNYQKWVEQWNEANYRMQVWRRWFQGQRDPNDDQFGQPEPPRANYPILPDFNVRIMSGDMPVMNYDVLVTWVGMDELTGKGTYKAGAKKGDMELRKAGTDRFPFTFQSEDNFYTGYRDIEKVQICWQDSSSTWRILSLWGLKHRNNIYRNKAVEISAWEALDDKEESGFIVPVHPEILKQMSLVKQTQMSTANSFLVFNCYQVVKQKWYQSGLFKVFIVIIAIVINFYAPGAGYGLLGANATVGAALGFTGLAATIVGAVANALAAMLLTQMISAVSVAVFGEKLGAIIGTIASIVAIQVGTNLMNGKGFVLNMGSLFRADNLMKLSLSGIDALTRYMAADTAEILRDTQNLLENYNSTMEKIKDAWDANIGSPDNLFDPMRLTEAGLASFERQDGFLGRTLMVGSDVAEMSLAMISKFTELTLALDNQ</sequence>
<name>A0A097PAR0_9CAUD</name>
<feature type="transmembrane region" description="Helical" evidence="1">
    <location>
        <begin position="700"/>
        <end position="721"/>
    </location>
</feature>
<accession>A0A097PAR0</accession>
<evidence type="ECO:0000256" key="1">
    <source>
        <dbReference type="SAM" id="Phobius"/>
    </source>
</evidence>
<dbReference type="SMR" id="A0A097PAR0"/>
<gene>
    <name evidence="2" type="ORF">RG2014_071</name>
</gene>
<reference evidence="3" key="1">
    <citation type="submission" date="2014-10" db="EMBL/GenBank/DDBJ databases">
        <title>Draft genome sequence of lytic bacteriophage specific to a multidrug resistant bacterium Delftia tsuruhatensis ARB-1.</title>
        <authorList>
            <person name="Bhattacharjee A.S."/>
            <person name="Motlagh A.M."/>
            <person name="Goel R."/>
        </authorList>
    </citation>
    <scope>NUCLEOTIDE SEQUENCE [LARGE SCALE GENOMIC DNA]</scope>
</reference>
<keyword evidence="3" id="KW-1185">Reference proteome</keyword>
<keyword evidence="1" id="KW-0812">Transmembrane</keyword>
<feature type="transmembrane region" description="Helical" evidence="1">
    <location>
        <begin position="777"/>
        <end position="797"/>
    </location>
</feature>
<feature type="transmembrane region" description="Helical" evidence="1">
    <location>
        <begin position="733"/>
        <end position="757"/>
    </location>
</feature>
<dbReference type="GeneID" id="24638756"/>
<dbReference type="EMBL" id="KM879221">
    <property type="protein sequence ID" value="AIU44325.1"/>
    <property type="molecule type" value="Genomic_DNA"/>
</dbReference>
<organism evidence="2 3">
    <name type="scientific">Delftia phage RG-2014</name>
    <dbReference type="NCBI Taxonomy" id="1563661"/>
    <lineage>
        <taxon>Viruses</taxon>
        <taxon>Duplodnaviria</taxon>
        <taxon>Heunggongvirae</taxon>
        <taxon>Uroviricota</taxon>
        <taxon>Caudoviricetes</taxon>
        <taxon>Schitoviridae</taxon>
        <taxon>Dendoorenvirus</taxon>
        <taxon>Dendoorenvirus RG2014</taxon>
    </lineage>
</organism>
<dbReference type="KEGG" id="vg:24638756"/>